<dbReference type="Proteomes" id="UP001165082">
    <property type="component" value="Unassembled WGS sequence"/>
</dbReference>
<evidence type="ECO:0000313" key="2">
    <source>
        <dbReference type="Proteomes" id="UP001165082"/>
    </source>
</evidence>
<dbReference type="EMBL" id="BRXZ01000761">
    <property type="protein sequence ID" value="GMH53184.1"/>
    <property type="molecule type" value="Genomic_DNA"/>
</dbReference>
<name>A0A9W6ZMF2_9STRA</name>
<gene>
    <name evidence="1" type="ORF">TrRE_jg6521</name>
</gene>
<sequence>MKDDGRGDSGPIYLPISTTISPSSGTSQFVSNLVGTLALSQQPPPGALVSVQGSLGGENDTFLLAGLTLDDTGEAGEYRLNAALQTKSDREVTSFISVKLSVKLLVSFAERSIRGQETRDILRLLSGGGGGTSSKITQESEPVEVQLLVGPSVSFSVSSVGPPSSRMVHVLARCNVARATIDRIDLGDGVEHLGKGEFPVELQAAEEYSFPFVMAIGNGEEGGHATFATTARAGNGVSSTTALLLQPKGSEGRELRGRHTPAAVGISLRQSESRPSANNTVVNLNILNPSKKSMVVGSNFAIEVEVELKSSATINNINDLILFLVDEGTEELLPLDSSVSVGKLEVGEKRTCKVRFQGLRVGVAKIPEIQAFSKIEKISYCCNDEDGVRGGGLEVLIVENE</sequence>
<dbReference type="AlphaFoldDB" id="A0A9W6ZMF2"/>
<keyword evidence="2" id="KW-1185">Reference proteome</keyword>
<accession>A0A9W6ZMF2</accession>
<proteinExistence type="predicted"/>
<comment type="caution">
    <text evidence="1">The sequence shown here is derived from an EMBL/GenBank/DDBJ whole genome shotgun (WGS) entry which is preliminary data.</text>
</comment>
<dbReference type="OrthoDB" id="10343664at2759"/>
<organism evidence="1 2">
    <name type="scientific">Triparma retinervis</name>
    <dbReference type="NCBI Taxonomy" id="2557542"/>
    <lineage>
        <taxon>Eukaryota</taxon>
        <taxon>Sar</taxon>
        <taxon>Stramenopiles</taxon>
        <taxon>Ochrophyta</taxon>
        <taxon>Bolidophyceae</taxon>
        <taxon>Parmales</taxon>
        <taxon>Triparmaceae</taxon>
        <taxon>Triparma</taxon>
    </lineage>
</organism>
<protein>
    <submittedName>
        <fullName evidence="1">Uncharacterized protein</fullName>
    </submittedName>
</protein>
<evidence type="ECO:0000313" key="1">
    <source>
        <dbReference type="EMBL" id="GMH53184.1"/>
    </source>
</evidence>
<reference evidence="1" key="1">
    <citation type="submission" date="2022-07" db="EMBL/GenBank/DDBJ databases">
        <title>Genome analysis of Parmales, a sister group of diatoms, reveals the evolutionary specialization of diatoms from phago-mixotrophs to photoautotrophs.</title>
        <authorList>
            <person name="Ban H."/>
            <person name="Sato S."/>
            <person name="Yoshikawa S."/>
            <person name="Kazumasa Y."/>
            <person name="Nakamura Y."/>
            <person name="Ichinomiya M."/>
            <person name="Saitoh K."/>
            <person name="Sato N."/>
            <person name="Blanc-Mathieu R."/>
            <person name="Endo H."/>
            <person name="Kuwata A."/>
            <person name="Ogata H."/>
        </authorList>
    </citation>
    <scope>NUCLEOTIDE SEQUENCE</scope>
</reference>